<feature type="transmembrane region" description="Helical" evidence="1">
    <location>
        <begin position="58"/>
        <end position="78"/>
    </location>
</feature>
<keyword evidence="3" id="KW-1185">Reference proteome</keyword>
<gene>
    <name evidence="2" type="ORF">SAMN04488695_1158</name>
</gene>
<dbReference type="RefSeq" id="WP_074912829.1">
    <property type="nucleotide sequence ID" value="NZ_FOVK01000015.1"/>
</dbReference>
<name>A0A1I5EBD5_9CLOT</name>
<dbReference type="EMBL" id="FOVK01000015">
    <property type="protein sequence ID" value="SFO08633.1"/>
    <property type="molecule type" value="Genomic_DNA"/>
</dbReference>
<dbReference type="AlphaFoldDB" id="A0A1I5EBD5"/>
<dbReference type="OrthoDB" id="2224554at2"/>
<sequence>MEMVLPRNYVEIEEEEMMYLDGGWTTVRGWLAANELNNILLSIGGWYKSAAALLVKTATYSVAGATVIGAAAAILSALGASGSLLGAALNLGALTLGIYLLAKDYGFQHRSWSIFGFGVHNVKPI</sequence>
<keyword evidence="1" id="KW-1133">Transmembrane helix</keyword>
<organism evidence="2 3">
    <name type="scientific">Proteiniclasticum ruminis</name>
    <dbReference type="NCBI Taxonomy" id="398199"/>
    <lineage>
        <taxon>Bacteria</taxon>
        <taxon>Bacillati</taxon>
        <taxon>Bacillota</taxon>
        <taxon>Clostridia</taxon>
        <taxon>Eubacteriales</taxon>
        <taxon>Clostridiaceae</taxon>
        <taxon>Proteiniclasticum</taxon>
    </lineage>
</organism>
<evidence type="ECO:0000313" key="3">
    <source>
        <dbReference type="Proteomes" id="UP000181899"/>
    </source>
</evidence>
<accession>A0A1I5EBD5</accession>
<dbReference type="Proteomes" id="UP000181899">
    <property type="component" value="Unassembled WGS sequence"/>
</dbReference>
<proteinExistence type="predicted"/>
<keyword evidence="1" id="KW-0812">Transmembrane</keyword>
<reference evidence="2 3" key="1">
    <citation type="submission" date="2016-10" db="EMBL/GenBank/DDBJ databases">
        <authorList>
            <person name="de Groot N.N."/>
        </authorList>
    </citation>
    <scope>NUCLEOTIDE SEQUENCE [LARGE SCALE GENOMIC DNA]</scope>
    <source>
        <strain evidence="2 3">ML2</strain>
    </source>
</reference>
<evidence type="ECO:0000256" key="1">
    <source>
        <dbReference type="SAM" id="Phobius"/>
    </source>
</evidence>
<keyword evidence="1" id="KW-0472">Membrane</keyword>
<feature type="transmembrane region" description="Helical" evidence="1">
    <location>
        <begin position="84"/>
        <end position="102"/>
    </location>
</feature>
<evidence type="ECO:0000313" key="2">
    <source>
        <dbReference type="EMBL" id="SFO08633.1"/>
    </source>
</evidence>
<protein>
    <submittedName>
        <fullName evidence="2">Uncharacterized protein</fullName>
    </submittedName>
</protein>